<accession>A0ABZ3EXN9</accession>
<sequence>MKNGKPAFGFHCVLCLRCIYACPRKALSPGILKFFVLEEGFDLEVMNKNPDFFQDQTVQDFSTAEKLLWKVVLDYLK</sequence>
<keyword evidence="6" id="KW-1185">Reference proteome</keyword>
<evidence type="ECO:0000256" key="2">
    <source>
        <dbReference type="ARBA" id="ARBA00023004"/>
    </source>
</evidence>
<evidence type="ECO:0000313" key="6">
    <source>
        <dbReference type="Proteomes" id="UP001451571"/>
    </source>
</evidence>
<dbReference type="PROSITE" id="PS51379">
    <property type="entry name" value="4FE4S_FER_2"/>
    <property type="match status" value="1"/>
</dbReference>
<keyword evidence="3" id="KW-0411">Iron-sulfur</keyword>
<keyword evidence="2" id="KW-0408">Iron</keyword>
<evidence type="ECO:0000256" key="1">
    <source>
        <dbReference type="ARBA" id="ARBA00022723"/>
    </source>
</evidence>
<dbReference type="SUPFAM" id="SSF54862">
    <property type="entry name" value="4Fe-4S ferredoxins"/>
    <property type="match status" value="1"/>
</dbReference>
<dbReference type="EMBL" id="CP146256">
    <property type="protein sequence ID" value="XAH74437.1"/>
    <property type="molecule type" value="Genomic_DNA"/>
</dbReference>
<name>A0ABZ3EXN9_9FIRM</name>
<evidence type="ECO:0000313" key="5">
    <source>
        <dbReference type="EMBL" id="XAH74437.1"/>
    </source>
</evidence>
<protein>
    <recommendedName>
        <fullName evidence="4">4Fe-4S ferredoxin-type domain-containing protein</fullName>
    </recommendedName>
</protein>
<gene>
    <name evidence="5" type="ORF">V6984_01320</name>
</gene>
<reference evidence="5 6" key="1">
    <citation type="submission" date="2024-02" db="EMBL/GenBank/DDBJ databases">
        <title>Bacterial strain from lacustrine sediment.</title>
        <authorList>
            <person name="Petit C."/>
            <person name="Fadhlaoui K."/>
        </authorList>
    </citation>
    <scope>NUCLEOTIDE SEQUENCE [LARGE SCALE GENOMIC DNA]</scope>
    <source>
        <strain evidence="5 6">IPX-CK</strain>
    </source>
</reference>
<organism evidence="5 6">
    <name type="scientific">Kineothrix sedimenti</name>
    <dbReference type="NCBI Taxonomy" id="3123317"/>
    <lineage>
        <taxon>Bacteria</taxon>
        <taxon>Bacillati</taxon>
        <taxon>Bacillota</taxon>
        <taxon>Clostridia</taxon>
        <taxon>Lachnospirales</taxon>
        <taxon>Lachnospiraceae</taxon>
        <taxon>Kineothrix</taxon>
    </lineage>
</organism>
<evidence type="ECO:0000256" key="3">
    <source>
        <dbReference type="ARBA" id="ARBA00023014"/>
    </source>
</evidence>
<keyword evidence="1" id="KW-0479">Metal-binding</keyword>
<dbReference type="InterPro" id="IPR017900">
    <property type="entry name" value="4Fe4S_Fe_S_CS"/>
</dbReference>
<proteinExistence type="predicted"/>
<dbReference type="InterPro" id="IPR017896">
    <property type="entry name" value="4Fe4S_Fe-S-bd"/>
</dbReference>
<feature type="domain" description="4Fe-4S ferredoxin-type" evidence="4">
    <location>
        <begin position="4"/>
        <end position="32"/>
    </location>
</feature>
<evidence type="ECO:0000259" key="4">
    <source>
        <dbReference type="PROSITE" id="PS51379"/>
    </source>
</evidence>
<dbReference type="PROSITE" id="PS00198">
    <property type="entry name" value="4FE4S_FER_1"/>
    <property type="match status" value="1"/>
</dbReference>
<dbReference type="Proteomes" id="UP001451571">
    <property type="component" value="Chromosome"/>
</dbReference>